<dbReference type="EMBL" id="OU963862">
    <property type="protein sequence ID" value="CAH0380825.1"/>
    <property type="molecule type" value="Genomic_DNA"/>
</dbReference>
<dbReference type="Pfam" id="PF16077">
    <property type="entry name" value="Spaetzle"/>
    <property type="match status" value="1"/>
</dbReference>
<dbReference type="InterPro" id="IPR032104">
    <property type="entry name" value="Spaetzle"/>
</dbReference>
<evidence type="ECO:0000256" key="3">
    <source>
        <dbReference type="ARBA" id="ARBA00023180"/>
    </source>
</evidence>
<keyword evidence="1 4" id="KW-0732">Signal</keyword>
<keyword evidence="3" id="KW-0325">Glycoprotein</keyword>
<dbReference type="GO" id="GO:0045087">
    <property type="term" value="P:innate immune response"/>
    <property type="evidence" value="ECO:0007669"/>
    <property type="project" value="TreeGrafter"/>
</dbReference>
<sequence>MKMLPEQIHRHVRQAVPTFFCVLLSLNLAMSRPQADVPASPREPAENLNVLMQKLSSKAARSLGSEGSPRFTPKAEDFADCANGSTFCETIKDYPSSHIDEMFMQEALKRQFDSKYEVEIQPVDVMDEPEKEPLCKSMKKLIYPNITKTDDVSGESKVYTMKSGIEVEECVQSGSCSSSEKMPAGFKALCKQRYVYTHLLMTDKEGVESKQVYLLPSGCICSLKAAESGLKIKDAALLLLNEFLTKPQ</sequence>
<evidence type="ECO:0000259" key="5">
    <source>
        <dbReference type="Pfam" id="PF16077"/>
    </source>
</evidence>
<evidence type="ECO:0000256" key="4">
    <source>
        <dbReference type="SAM" id="SignalP"/>
    </source>
</evidence>
<dbReference type="GO" id="GO:0021556">
    <property type="term" value="P:central nervous system formation"/>
    <property type="evidence" value="ECO:0007669"/>
    <property type="project" value="TreeGrafter"/>
</dbReference>
<proteinExistence type="predicted"/>
<dbReference type="InterPro" id="IPR052444">
    <property type="entry name" value="Spz/Toll_ligand-like"/>
</dbReference>
<dbReference type="KEGG" id="btab:109040362"/>
<dbReference type="GO" id="GO:0008083">
    <property type="term" value="F:growth factor activity"/>
    <property type="evidence" value="ECO:0007669"/>
    <property type="project" value="TreeGrafter"/>
</dbReference>
<evidence type="ECO:0000313" key="7">
    <source>
        <dbReference type="Proteomes" id="UP001152759"/>
    </source>
</evidence>
<dbReference type="Proteomes" id="UP001152759">
    <property type="component" value="Chromosome 1"/>
</dbReference>
<evidence type="ECO:0000256" key="1">
    <source>
        <dbReference type="ARBA" id="ARBA00022729"/>
    </source>
</evidence>
<dbReference type="SUPFAM" id="SSF57501">
    <property type="entry name" value="Cystine-knot cytokines"/>
    <property type="match status" value="1"/>
</dbReference>
<keyword evidence="7" id="KW-1185">Reference proteome</keyword>
<dbReference type="GO" id="GO:0005121">
    <property type="term" value="F:Toll binding"/>
    <property type="evidence" value="ECO:0007669"/>
    <property type="project" value="TreeGrafter"/>
</dbReference>
<dbReference type="Gene3D" id="2.10.90.10">
    <property type="entry name" value="Cystine-knot cytokines"/>
    <property type="match status" value="1"/>
</dbReference>
<gene>
    <name evidence="6" type="ORF">BEMITA_LOCUS536</name>
</gene>
<accession>A0A9N9ZYY0</accession>
<feature type="chain" id="PRO_5040512546" description="Spaetzle domain-containing protein" evidence="4">
    <location>
        <begin position="32"/>
        <end position="248"/>
    </location>
</feature>
<name>A0A9N9ZYY0_BEMTA</name>
<dbReference type="InterPro" id="IPR029034">
    <property type="entry name" value="Cystine-knot_cytokine"/>
</dbReference>
<keyword evidence="2" id="KW-1015">Disulfide bond</keyword>
<protein>
    <recommendedName>
        <fullName evidence="5">Spaetzle domain-containing protein</fullName>
    </recommendedName>
</protein>
<dbReference type="PANTHER" id="PTHR23199">
    <property type="entry name" value="NEUROTROPHIN 1-RELATED"/>
    <property type="match status" value="1"/>
</dbReference>
<reference evidence="6" key="1">
    <citation type="submission" date="2021-12" db="EMBL/GenBank/DDBJ databases">
        <authorList>
            <person name="King R."/>
        </authorList>
    </citation>
    <scope>NUCLEOTIDE SEQUENCE</scope>
</reference>
<dbReference type="GO" id="GO:0005615">
    <property type="term" value="C:extracellular space"/>
    <property type="evidence" value="ECO:0007669"/>
    <property type="project" value="UniProtKB-ARBA"/>
</dbReference>
<dbReference type="AlphaFoldDB" id="A0A9N9ZYY0"/>
<dbReference type="PANTHER" id="PTHR23199:SF12">
    <property type="entry name" value="NEUROTROPHIN 1-RELATED"/>
    <property type="match status" value="1"/>
</dbReference>
<evidence type="ECO:0000256" key="2">
    <source>
        <dbReference type="ARBA" id="ARBA00023157"/>
    </source>
</evidence>
<feature type="domain" description="Spaetzle" evidence="5">
    <location>
        <begin position="133"/>
        <end position="222"/>
    </location>
</feature>
<organism evidence="6 7">
    <name type="scientific">Bemisia tabaci</name>
    <name type="common">Sweetpotato whitefly</name>
    <name type="synonym">Aleurodes tabaci</name>
    <dbReference type="NCBI Taxonomy" id="7038"/>
    <lineage>
        <taxon>Eukaryota</taxon>
        <taxon>Metazoa</taxon>
        <taxon>Ecdysozoa</taxon>
        <taxon>Arthropoda</taxon>
        <taxon>Hexapoda</taxon>
        <taxon>Insecta</taxon>
        <taxon>Pterygota</taxon>
        <taxon>Neoptera</taxon>
        <taxon>Paraneoptera</taxon>
        <taxon>Hemiptera</taxon>
        <taxon>Sternorrhyncha</taxon>
        <taxon>Aleyrodoidea</taxon>
        <taxon>Aleyrodidae</taxon>
        <taxon>Aleyrodinae</taxon>
        <taxon>Bemisia</taxon>
    </lineage>
</organism>
<evidence type="ECO:0000313" key="6">
    <source>
        <dbReference type="EMBL" id="CAH0380825.1"/>
    </source>
</evidence>
<feature type="signal peptide" evidence="4">
    <location>
        <begin position="1"/>
        <end position="31"/>
    </location>
</feature>